<sequence>MAIMFCIEVLSTNREMTVEEFKAWLSRFDADKDGRISCEELNEAISSLRVWFGWWKARRCMKASDSNRTGHIDSAVEMEKLVQYAQQQLHMKIYDYNDDY</sequence>
<dbReference type="PROSITE" id="PS50222">
    <property type="entry name" value="EF_HAND_2"/>
    <property type="match status" value="1"/>
</dbReference>
<keyword evidence="1" id="KW-0106">Calcium</keyword>
<evidence type="ECO:0000313" key="4">
    <source>
        <dbReference type="Proteomes" id="UP000030748"/>
    </source>
</evidence>
<feature type="domain" description="EF-hand" evidence="2">
    <location>
        <begin position="16"/>
        <end position="51"/>
    </location>
</feature>
<dbReference type="PhylomeDB" id="A0A022RWP9"/>
<dbReference type="InterPro" id="IPR011992">
    <property type="entry name" value="EF-hand-dom_pair"/>
</dbReference>
<dbReference type="GO" id="GO:0005509">
    <property type="term" value="F:calcium ion binding"/>
    <property type="evidence" value="ECO:0000318"/>
    <property type="project" value="GO_Central"/>
</dbReference>
<evidence type="ECO:0000259" key="2">
    <source>
        <dbReference type="PROSITE" id="PS50222"/>
    </source>
</evidence>
<reference evidence="3 4" key="1">
    <citation type="journal article" date="2013" name="Proc. Natl. Acad. Sci. U.S.A.">
        <title>Fine-scale variation in meiotic recombination in Mimulus inferred from population shotgun sequencing.</title>
        <authorList>
            <person name="Hellsten U."/>
            <person name="Wright K.M."/>
            <person name="Jenkins J."/>
            <person name="Shu S."/>
            <person name="Yuan Y."/>
            <person name="Wessler S.R."/>
            <person name="Schmutz J."/>
            <person name="Willis J.H."/>
            <person name="Rokhsar D.S."/>
        </authorList>
    </citation>
    <scope>NUCLEOTIDE SEQUENCE [LARGE SCALE GENOMIC DNA]</scope>
    <source>
        <strain evidence="4">cv. DUN x IM62</strain>
    </source>
</reference>
<organism evidence="3 4">
    <name type="scientific">Erythranthe guttata</name>
    <name type="common">Yellow monkey flower</name>
    <name type="synonym">Mimulus guttatus</name>
    <dbReference type="NCBI Taxonomy" id="4155"/>
    <lineage>
        <taxon>Eukaryota</taxon>
        <taxon>Viridiplantae</taxon>
        <taxon>Streptophyta</taxon>
        <taxon>Embryophyta</taxon>
        <taxon>Tracheophyta</taxon>
        <taxon>Spermatophyta</taxon>
        <taxon>Magnoliopsida</taxon>
        <taxon>eudicotyledons</taxon>
        <taxon>Gunneridae</taxon>
        <taxon>Pentapetalae</taxon>
        <taxon>asterids</taxon>
        <taxon>lamiids</taxon>
        <taxon>Lamiales</taxon>
        <taxon>Phrymaceae</taxon>
        <taxon>Erythranthe</taxon>
    </lineage>
</organism>
<dbReference type="STRING" id="4155.A0A022RWP9"/>
<dbReference type="EMBL" id="KI630214">
    <property type="protein sequence ID" value="EYU44391.1"/>
    <property type="molecule type" value="Genomic_DNA"/>
</dbReference>
<dbReference type="eggNOG" id="ENOG502S3T2">
    <property type="taxonomic scope" value="Eukaryota"/>
</dbReference>
<dbReference type="KEGG" id="egt:105975587"/>
<gene>
    <name evidence="3" type="ORF">MIMGU_mgv1a025323mg</name>
</gene>
<dbReference type="GO" id="GO:0030234">
    <property type="term" value="F:enzyme regulator activity"/>
    <property type="evidence" value="ECO:0000318"/>
    <property type="project" value="GO_Central"/>
</dbReference>
<dbReference type="InterPro" id="IPR002048">
    <property type="entry name" value="EF_hand_dom"/>
</dbReference>
<keyword evidence="4" id="KW-1185">Reference proteome</keyword>
<dbReference type="InterPro" id="IPR018247">
    <property type="entry name" value="EF_Hand_1_Ca_BS"/>
</dbReference>
<evidence type="ECO:0000313" key="3">
    <source>
        <dbReference type="EMBL" id="EYU44391.1"/>
    </source>
</evidence>
<dbReference type="PROSITE" id="PS00018">
    <property type="entry name" value="EF_HAND_1"/>
    <property type="match status" value="1"/>
</dbReference>
<evidence type="ECO:0000256" key="1">
    <source>
        <dbReference type="ARBA" id="ARBA00022837"/>
    </source>
</evidence>
<dbReference type="GO" id="GO:0005737">
    <property type="term" value="C:cytoplasm"/>
    <property type="evidence" value="ECO:0000318"/>
    <property type="project" value="GO_Central"/>
</dbReference>
<dbReference type="SMART" id="SM00054">
    <property type="entry name" value="EFh"/>
    <property type="match status" value="1"/>
</dbReference>
<dbReference type="SUPFAM" id="SSF47473">
    <property type="entry name" value="EF-hand"/>
    <property type="match status" value="1"/>
</dbReference>
<dbReference type="Proteomes" id="UP000030748">
    <property type="component" value="Unassembled WGS sequence"/>
</dbReference>
<dbReference type="Gene3D" id="1.10.238.10">
    <property type="entry name" value="EF-hand"/>
    <property type="match status" value="1"/>
</dbReference>
<dbReference type="OMA" id="HMWFSSW"/>
<name>A0A022RWP9_ERYGU</name>
<proteinExistence type="predicted"/>
<protein>
    <recommendedName>
        <fullName evidence="2">EF-hand domain-containing protein</fullName>
    </recommendedName>
</protein>
<accession>A0A022RWP9</accession>
<dbReference type="OrthoDB" id="26525at2759"/>
<dbReference type="AlphaFoldDB" id="A0A022RWP9"/>